<proteinExistence type="predicted"/>
<comment type="caution">
    <text evidence="1">The sequence shown here is derived from an EMBL/GenBank/DDBJ whole genome shotgun (WGS) entry which is preliminary data.</text>
</comment>
<evidence type="ECO:0000313" key="1">
    <source>
        <dbReference type="EMBL" id="STW80390.1"/>
    </source>
</evidence>
<name>A0A7H4PPR7_9ENTR</name>
<sequence>MAQRSLEIKLAGNQLRQLVAKVIVHAEMRGPRRLGGIEIKASAFPQIVSAIVGNVITARTGVRHHQRNAQFGGDALERPLWW</sequence>
<dbReference type="EMBL" id="UGMS01000004">
    <property type="protein sequence ID" value="STW80390.1"/>
    <property type="molecule type" value="Genomic_DNA"/>
</dbReference>
<accession>A0A7H4PPR7</accession>
<protein>
    <submittedName>
        <fullName evidence="1">Uncharacterized protein</fullName>
    </submittedName>
</protein>
<dbReference type="AlphaFoldDB" id="A0A7H4PPR7"/>
<gene>
    <name evidence="1" type="ORF">NCTC11685_07749</name>
</gene>
<evidence type="ECO:0000313" key="2">
    <source>
        <dbReference type="Proteomes" id="UP000254863"/>
    </source>
</evidence>
<dbReference type="Proteomes" id="UP000254863">
    <property type="component" value="Unassembled WGS sequence"/>
</dbReference>
<organism evidence="1 2">
    <name type="scientific">Klebsiella michiganensis</name>
    <dbReference type="NCBI Taxonomy" id="1134687"/>
    <lineage>
        <taxon>Bacteria</taxon>
        <taxon>Pseudomonadati</taxon>
        <taxon>Pseudomonadota</taxon>
        <taxon>Gammaproteobacteria</taxon>
        <taxon>Enterobacterales</taxon>
        <taxon>Enterobacteriaceae</taxon>
        <taxon>Klebsiella/Raoultella group</taxon>
        <taxon>Klebsiella</taxon>
    </lineage>
</organism>
<reference evidence="1 2" key="1">
    <citation type="submission" date="2018-06" db="EMBL/GenBank/DDBJ databases">
        <authorList>
            <consortium name="Pathogen Informatics"/>
            <person name="Doyle S."/>
        </authorList>
    </citation>
    <scope>NUCLEOTIDE SEQUENCE [LARGE SCALE GENOMIC DNA]</scope>
    <source>
        <strain evidence="1 2">NCTC11685</strain>
    </source>
</reference>